<dbReference type="AlphaFoldDB" id="A0A3B5XZ18"/>
<name>A0A3B5XZ18_WHEAT</name>
<dbReference type="Gramene" id="TraesJUL1A03G00072750.1">
    <property type="protein sequence ID" value="TraesJUL1A03G00072750.1"/>
    <property type="gene ID" value="TraesJUL1A03G00072750"/>
</dbReference>
<dbReference type="OrthoDB" id="2015333at2759"/>
<dbReference type="Gramene" id="TraesSYM1A03G00076000.1">
    <property type="protein sequence ID" value="TraesSYM1A03G00076000.1"/>
    <property type="gene ID" value="TraesSYM1A03G00076000"/>
</dbReference>
<reference evidence="4" key="1">
    <citation type="submission" date="2018-08" db="EMBL/GenBank/DDBJ databases">
        <authorList>
            <person name="Rossello M."/>
        </authorList>
    </citation>
    <scope>NUCLEOTIDE SEQUENCE [LARGE SCALE GENOMIC DNA]</scope>
    <source>
        <strain evidence="4">cv. Chinese Spring</strain>
    </source>
</reference>
<dbReference type="Gramene" id="TraesCLE_scaffold_060102_01G000200.1">
    <property type="protein sequence ID" value="TraesCLE_scaffold_060102_01G000200.1"/>
    <property type="gene ID" value="TraesCLE_scaffold_060102_01G000200"/>
</dbReference>
<dbReference type="Gramene" id="TraesJAG1A03G00073360.1">
    <property type="protein sequence ID" value="TraesJAG1A03G00073360.1"/>
    <property type="gene ID" value="TraesJAG1A03G00073360"/>
</dbReference>
<dbReference type="OMA" id="ENQHNHY"/>
<dbReference type="InterPro" id="IPR057984">
    <property type="entry name" value="PATROL1_C"/>
</dbReference>
<feature type="domain" description="MHD1" evidence="2">
    <location>
        <begin position="541"/>
        <end position="684"/>
    </location>
</feature>
<dbReference type="Gramene" id="TraesLDM1A03G00073070.1">
    <property type="protein sequence ID" value="TraesLDM1A03G00073070.1"/>
    <property type="gene ID" value="TraesLDM1A03G00073070"/>
</dbReference>
<dbReference type="Gramene" id="TraesSTA1A03G00073610.1">
    <property type="protein sequence ID" value="TraesSTA1A03G00073610.1"/>
    <property type="gene ID" value="TraesSTA1A03G00073610"/>
</dbReference>
<evidence type="ECO:0008006" key="6">
    <source>
        <dbReference type="Google" id="ProtNLM"/>
    </source>
</evidence>
<protein>
    <recommendedName>
        <fullName evidence="6">MHD1 domain-containing protein</fullName>
    </recommendedName>
</protein>
<dbReference type="Gramene" id="TraesARI1A03G00074950.1">
    <property type="protein sequence ID" value="TraesARI1A03G00074950.1"/>
    <property type="gene ID" value="TraesARI1A03G00074950"/>
</dbReference>
<keyword evidence="5" id="KW-1185">Reference proteome</keyword>
<dbReference type="Gramene" id="TraesMAC1A03G00074540.1">
    <property type="protein sequence ID" value="TraesMAC1A03G00074540.1"/>
    <property type="gene ID" value="TraesMAC1A03G00074540"/>
</dbReference>
<dbReference type="Gramene" id="TraesROB_scaffold_003727_01G000300.1">
    <property type="protein sequence ID" value="TraesROB_scaffold_003727_01G000300.1"/>
    <property type="gene ID" value="TraesROB_scaffold_003727_01G000300"/>
</dbReference>
<dbReference type="InterPro" id="IPR008528">
    <property type="entry name" value="unc-13_homologue"/>
</dbReference>
<evidence type="ECO:0000259" key="3">
    <source>
        <dbReference type="PROSITE" id="PS51259"/>
    </source>
</evidence>
<evidence type="ECO:0000313" key="5">
    <source>
        <dbReference type="Proteomes" id="UP000019116"/>
    </source>
</evidence>
<dbReference type="STRING" id="4565.A0A3B5XZ18"/>
<dbReference type="Gramene" id="TraesCS1A02G150700.1">
    <property type="protein sequence ID" value="TraesCS1A02G150700.1"/>
    <property type="gene ID" value="TraesCS1A02G150700"/>
</dbReference>
<dbReference type="RefSeq" id="XP_044393852.1">
    <property type="nucleotide sequence ID" value="XM_044537917.1"/>
</dbReference>
<dbReference type="PROSITE" id="PS51259">
    <property type="entry name" value="MHD2"/>
    <property type="match status" value="1"/>
</dbReference>
<proteinExistence type="predicted"/>
<dbReference type="PANTHER" id="PTHR31280:SF5">
    <property type="entry name" value="MHD1 DOMAIN-CONTAINING PROTEIN"/>
    <property type="match status" value="1"/>
</dbReference>
<dbReference type="EnsemblPlants" id="TraesCS1A02G150700.1">
    <property type="protein sequence ID" value="TraesCS1A02G150700.1"/>
    <property type="gene ID" value="TraesCS1A02G150700"/>
</dbReference>
<feature type="region of interest" description="Disordered" evidence="1">
    <location>
        <begin position="68"/>
        <end position="98"/>
    </location>
</feature>
<accession>A0A3B5XZ18</accession>
<dbReference type="GeneID" id="123117041"/>
<feature type="compositionally biased region" description="Low complexity" evidence="1">
    <location>
        <begin position="11"/>
        <end position="23"/>
    </location>
</feature>
<evidence type="ECO:0000259" key="2">
    <source>
        <dbReference type="PROSITE" id="PS51258"/>
    </source>
</evidence>
<gene>
    <name evidence="4" type="primary">LOC123117041</name>
</gene>
<sequence>MGTMGHHQRSRSASGSPSATRSSNATELDFAAVDLECPFGGIDALGAVELRETAYEIFFMSCRSSGGAAASSPGARGGGASEGEVSSPVAGAGARGGSAVMSSKVKKALGLKPRRSAPTMVRTLSQNSGPVSPGRTRRPMTSAEIMRQQMRVTEQSDARLRRTLMRAVVGQVGKKPDSIVLPLELLRQLKPSEFTDDEEYHQWQFRQIKLLEAGLLLHPSLPLDRLHAAVLRFREVMRATEIRAIDTGKGSDAMRVLTNAVHALAWRPGSGSDACHWADGYPLNVLLYVSLLRTVFDHREPTVVLDEVDELLELIKKTWPILGVGRAVHNVCFAWVFFQQYVVTEQAEPDLASATLALLADVAADAKQGSRESQSRDPVYAKVLLSALGKMQEWSEKRLLDYHERYERGTGGTATEGMEILLSLALAAGKIVADREYAGTGNFTADRVDYYIRCSMKNIFTKILENGMGEADPANDPGVVLTRLARETEQLAMFERTNFSPLLRRLHPAPIAVAAVTLHGCFGVVLREYLGKVTILTEELVRVLHSANRLEKALAQMTAEDAADCEDDRARAVVGDMEPYEVEAVVMSLLKAWMDDRLRIGSDCLLRAKETESWIPKSKEEPFPASAIELMRLSRATIDEFSDIPATAKDDVVQALVDGLDSIFQDYISFVASCGSKQTYVPPLPALTRCNQDSGFFRLWKKAVLPSCQAPEANPRGGASQHTPRPSISRGTQRLYVRLNTLHYVLTHLQAIEEPLSSLSSASGGNRVATSVNFDRTRAAAQSAVSHVAEVAAFRLIFLDSRHSFYQGLYIRNVVDTRIRPVLRALKQNLSFLVSVLVDHAQPVAVREVMKASFQAFLMVLLAGGNDRTFTRADHGMVEEDFRSLKRAFCTCGEGLVPEDVVVQEAEAAEGVVELMARSTEHLITAFGAATSESIAGVREYEDSDGGTTHVPPTRQWGPADPNTILRVLCHRDDEAANQFLKRTFQLAKRR</sequence>
<dbReference type="Proteomes" id="UP000019116">
    <property type="component" value="Chromosome 1A"/>
</dbReference>
<dbReference type="KEGG" id="taes:123117041"/>
<feature type="compositionally biased region" description="Low complexity" evidence="1">
    <location>
        <begin position="82"/>
        <end position="98"/>
    </location>
</feature>
<dbReference type="Gramene" id="TraesPARA_EIv1.0_0063450.1">
    <property type="protein sequence ID" value="TraesPARA_EIv1.0_0063450.1.CDS"/>
    <property type="gene ID" value="TraesPARA_EIv1.0_0063450"/>
</dbReference>
<evidence type="ECO:0000313" key="4">
    <source>
        <dbReference type="EnsemblPlants" id="TraesCS1A02G150700.1"/>
    </source>
</evidence>
<dbReference type="PANTHER" id="PTHR31280">
    <property type="entry name" value="PROTEIN UNC-13 HOMOLOG"/>
    <property type="match status" value="1"/>
</dbReference>
<feature type="domain" description="MHD2" evidence="3">
    <location>
        <begin position="816"/>
        <end position="927"/>
    </location>
</feature>
<organism evidence="4">
    <name type="scientific">Triticum aestivum</name>
    <name type="common">Wheat</name>
    <dbReference type="NCBI Taxonomy" id="4565"/>
    <lineage>
        <taxon>Eukaryota</taxon>
        <taxon>Viridiplantae</taxon>
        <taxon>Streptophyta</taxon>
        <taxon>Embryophyta</taxon>
        <taxon>Tracheophyta</taxon>
        <taxon>Spermatophyta</taxon>
        <taxon>Magnoliopsida</taxon>
        <taxon>Liliopsida</taxon>
        <taxon>Poales</taxon>
        <taxon>Poaceae</taxon>
        <taxon>BOP clade</taxon>
        <taxon>Pooideae</taxon>
        <taxon>Triticodae</taxon>
        <taxon>Triticeae</taxon>
        <taxon>Triticinae</taxon>
        <taxon>Triticum</taxon>
    </lineage>
</organism>
<dbReference type="Gramene" id="TraesKAR1A01G0168090.1">
    <property type="protein sequence ID" value="cds.TraesKAR1A01G0168090.1"/>
    <property type="gene ID" value="TraesKAR1A01G0168090"/>
</dbReference>
<feature type="region of interest" description="Disordered" evidence="1">
    <location>
        <begin position="1"/>
        <end position="23"/>
    </location>
</feature>
<dbReference type="InterPro" id="IPR014772">
    <property type="entry name" value="Munc13_dom-2"/>
</dbReference>
<evidence type="ECO:0000256" key="1">
    <source>
        <dbReference type="SAM" id="MobiDB-lite"/>
    </source>
</evidence>
<feature type="compositionally biased region" description="Basic residues" evidence="1">
    <location>
        <begin position="1"/>
        <end position="10"/>
    </location>
</feature>
<dbReference type="Gramene" id="TraesCAD_scaffold_052498_01G000200.1">
    <property type="protein sequence ID" value="TraesCAD_scaffold_052498_01G000200.1"/>
    <property type="gene ID" value="TraesCAD_scaffold_052498_01G000200"/>
</dbReference>
<dbReference type="Gramene" id="TraesWEE_scaffold_057794_01G000200.1">
    <property type="protein sequence ID" value="TraesWEE_scaffold_057794_01G000200.1"/>
    <property type="gene ID" value="TraesWEE_scaffold_057794_01G000200"/>
</dbReference>
<dbReference type="PROSITE" id="PS51258">
    <property type="entry name" value="MHD1"/>
    <property type="match status" value="1"/>
</dbReference>
<dbReference type="Gramene" id="TraesCS1A03G0404800.1">
    <property type="protein sequence ID" value="TraesCS1A03G0404800.1.CDS"/>
    <property type="gene ID" value="TraesCS1A03G0404800"/>
</dbReference>
<dbReference type="InterPro" id="IPR014770">
    <property type="entry name" value="Munc13_1"/>
</dbReference>
<dbReference type="Gramene" id="TraesLAC1A03G00075620.1">
    <property type="protein sequence ID" value="TraesLAC1A03G00075620.1"/>
    <property type="gene ID" value="TraesLAC1A03G00075620"/>
</dbReference>
<reference evidence="4" key="2">
    <citation type="submission" date="2018-10" db="UniProtKB">
        <authorList>
            <consortium name="EnsemblPlants"/>
        </authorList>
    </citation>
    <scope>IDENTIFICATION</scope>
</reference>
<dbReference type="Pfam" id="PF25761">
    <property type="entry name" value="TPR_PATROL1"/>
    <property type="match status" value="1"/>
</dbReference>
<dbReference type="Gramene" id="TraesNOR1A03G00073950.1">
    <property type="protein sequence ID" value="TraesNOR1A03G00073950.1"/>
    <property type="gene ID" value="TraesNOR1A03G00073950"/>
</dbReference>